<feature type="transmembrane region" description="Helical" evidence="2">
    <location>
        <begin position="19"/>
        <end position="36"/>
    </location>
</feature>
<evidence type="ECO:0000256" key="2">
    <source>
        <dbReference type="SAM" id="Phobius"/>
    </source>
</evidence>
<feature type="transmembrane region" description="Helical" evidence="2">
    <location>
        <begin position="137"/>
        <end position="158"/>
    </location>
</feature>
<accession>A0A8K0KYL9</accession>
<gene>
    <name evidence="3" type="ORF">KVT40_007362</name>
</gene>
<dbReference type="AlphaFoldDB" id="A0A8K0KYL9"/>
<evidence type="ECO:0000313" key="3">
    <source>
        <dbReference type="EMBL" id="KAG8624295.1"/>
    </source>
</evidence>
<comment type="caution">
    <text evidence="3">The sequence shown here is derived from an EMBL/GenBank/DDBJ whole genome shotgun (WGS) entry which is preliminary data.</text>
</comment>
<dbReference type="OrthoDB" id="3849990at2759"/>
<keyword evidence="2" id="KW-0472">Membrane</keyword>
<feature type="transmembrane region" description="Helical" evidence="2">
    <location>
        <begin position="110"/>
        <end position="131"/>
    </location>
</feature>
<dbReference type="EMBL" id="JAESVG020000009">
    <property type="protein sequence ID" value="KAG8624295.1"/>
    <property type="molecule type" value="Genomic_DNA"/>
</dbReference>
<keyword evidence="4" id="KW-1185">Reference proteome</keyword>
<dbReference type="Proteomes" id="UP000809789">
    <property type="component" value="Unassembled WGS sequence"/>
</dbReference>
<evidence type="ECO:0000313" key="4">
    <source>
        <dbReference type="Proteomes" id="UP000809789"/>
    </source>
</evidence>
<reference evidence="3" key="1">
    <citation type="submission" date="2021-07" db="EMBL/GenBank/DDBJ databases">
        <title>Elsinoe batatas strain:CRI-CJ2 Genome sequencing and assembly.</title>
        <authorList>
            <person name="Huang L."/>
        </authorList>
    </citation>
    <scope>NUCLEOTIDE SEQUENCE</scope>
    <source>
        <strain evidence="3">CRI-CJ2</strain>
    </source>
</reference>
<feature type="transmembrane region" description="Helical" evidence="2">
    <location>
        <begin position="75"/>
        <end position="98"/>
    </location>
</feature>
<evidence type="ECO:0000256" key="1">
    <source>
        <dbReference type="SAM" id="MobiDB-lite"/>
    </source>
</evidence>
<organism evidence="3 4">
    <name type="scientific">Elsinoe batatas</name>
    <dbReference type="NCBI Taxonomy" id="2601811"/>
    <lineage>
        <taxon>Eukaryota</taxon>
        <taxon>Fungi</taxon>
        <taxon>Dikarya</taxon>
        <taxon>Ascomycota</taxon>
        <taxon>Pezizomycotina</taxon>
        <taxon>Dothideomycetes</taxon>
        <taxon>Dothideomycetidae</taxon>
        <taxon>Myriangiales</taxon>
        <taxon>Elsinoaceae</taxon>
        <taxon>Elsinoe</taxon>
    </lineage>
</organism>
<keyword evidence="2" id="KW-1133">Transmembrane helix</keyword>
<keyword evidence="2" id="KW-0812">Transmembrane</keyword>
<feature type="region of interest" description="Disordered" evidence="1">
    <location>
        <begin position="165"/>
        <end position="185"/>
    </location>
</feature>
<protein>
    <submittedName>
        <fullName evidence="3">Uncharacterized protein</fullName>
    </submittedName>
</protein>
<name>A0A8K0KYL9_9PEZI</name>
<sequence length="185" mass="21108">MAAVSPSKAVVFSKRHRRIVFGFHLTLALSMIGTWACRLSQEPKTHLAPITEVEGPSYQYGYKYETQRRSDWNRQYYLCIVNTVLEIPLTTAFLVVIVQFLRSRWQAGALLVAFLVETVYWSVAFAIGLTFHSFTNIIGGGIIMGFCAFWDVHLLVMYRRQKKSAGHQVDPEKDKQEQLSVADSE</sequence>
<proteinExistence type="predicted"/>